<proteinExistence type="predicted"/>
<accession>A0A834ELA8</accession>
<name>A0A834ELA8_9CHIR</name>
<protein>
    <submittedName>
        <fullName evidence="2">Uncharacterized protein</fullName>
    </submittedName>
</protein>
<dbReference type="EMBL" id="JABVXQ010000002">
    <property type="protein sequence ID" value="KAF6125245.1"/>
    <property type="molecule type" value="Genomic_DNA"/>
</dbReference>
<evidence type="ECO:0000313" key="3">
    <source>
        <dbReference type="Proteomes" id="UP000664940"/>
    </source>
</evidence>
<keyword evidence="1" id="KW-0472">Membrane</keyword>
<dbReference type="Proteomes" id="UP000664940">
    <property type="component" value="Unassembled WGS sequence"/>
</dbReference>
<reference evidence="2 3" key="1">
    <citation type="journal article" date="2020" name="Nature">
        <title>Six reference-quality genomes reveal evolution of bat adaptations.</title>
        <authorList>
            <person name="Jebb D."/>
            <person name="Huang Z."/>
            <person name="Pippel M."/>
            <person name="Hughes G.M."/>
            <person name="Lavrichenko K."/>
            <person name="Devanna P."/>
            <person name="Winkler S."/>
            <person name="Jermiin L.S."/>
            <person name="Skirmuntt E.C."/>
            <person name="Katzourakis A."/>
            <person name="Burkitt-Gray L."/>
            <person name="Ray D.A."/>
            <person name="Sullivan K.A.M."/>
            <person name="Roscito J.G."/>
            <person name="Kirilenko B.M."/>
            <person name="Davalos L.M."/>
            <person name="Corthals A.P."/>
            <person name="Power M.L."/>
            <person name="Jones G."/>
            <person name="Ransome R.D."/>
            <person name="Dechmann D.K.N."/>
            <person name="Locatelli A.G."/>
            <person name="Puechmaille S.J."/>
            <person name="Fedrigo O."/>
            <person name="Jarvis E.D."/>
            <person name="Hiller M."/>
            <person name="Vernes S.C."/>
            <person name="Myers E.W."/>
            <person name="Teeling E.C."/>
        </authorList>
    </citation>
    <scope>NUCLEOTIDE SEQUENCE [LARGE SCALE GENOMIC DNA]</scope>
    <source>
        <strain evidence="2">Bat1K_MPI-CBG_1</strain>
    </source>
</reference>
<feature type="transmembrane region" description="Helical" evidence="1">
    <location>
        <begin position="103"/>
        <end position="123"/>
    </location>
</feature>
<evidence type="ECO:0000313" key="2">
    <source>
        <dbReference type="EMBL" id="KAF6125245.1"/>
    </source>
</evidence>
<feature type="transmembrane region" description="Helical" evidence="1">
    <location>
        <begin position="20"/>
        <end position="40"/>
    </location>
</feature>
<dbReference type="AlphaFoldDB" id="A0A834ELA8"/>
<evidence type="ECO:0000256" key="1">
    <source>
        <dbReference type="SAM" id="Phobius"/>
    </source>
</evidence>
<keyword evidence="1" id="KW-0812">Transmembrane</keyword>
<organism evidence="2 3">
    <name type="scientific">Phyllostomus discolor</name>
    <name type="common">pale spear-nosed bat</name>
    <dbReference type="NCBI Taxonomy" id="89673"/>
    <lineage>
        <taxon>Eukaryota</taxon>
        <taxon>Metazoa</taxon>
        <taxon>Chordata</taxon>
        <taxon>Craniata</taxon>
        <taxon>Vertebrata</taxon>
        <taxon>Euteleostomi</taxon>
        <taxon>Mammalia</taxon>
        <taxon>Eutheria</taxon>
        <taxon>Laurasiatheria</taxon>
        <taxon>Chiroptera</taxon>
        <taxon>Yangochiroptera</taxon>
        <taxon>Phyllostomidae</taxon>
        <taxon>Phyllostominae</taxon>
        <taxon>Phyllostomus</taxon>
    </lineage>
</organism>
<keyword evidence="1" id="KW-1133">Transmembrane helix</keyword>
<comment type="caution">
    <text evidence="2">The sequence shown here is derived from an EMBL/GenBank/DDBJ whole genome shotgun (WGS) entry which is preliminary data.</text>
</comment>
<gene>
    <name evidence="2" type="ORF">HJG60_009765</name>
</gene>
<feature type="transmembrane region" description="Helical" evidence="1">
    <location>
        <begin position="60"/>
        <end position="88"/>
    </location>
</feature>
<sequence>MVGSHVLGWHFPLTEPIFTLIEPVCCCFIAMIAYLCNVKFPFSEPLKVQTLHQGETTDPLIAIVSVLIVDCYYPILTWVKVSVILLFIQSQRFSPTLLSPASLIFHHWISCNPFVAPLLIVTYKIRC</sequence>